<proteinExistence type="predicted"/>
<evidence type="ECO:0000256" key="1">
    <source>
        <dbReference type="SAM" id="MobiDB-lite"/>
    </source>
</evidence>
<evidence type="ECO:0000313" key="3">
    <source>
        <dbReference type="Proteomes" id="UP000054217"/>
    </source>
</evidence>
<feature type="region of interest" description="Disordered" evidence="1">
    <location>
        <begin position="1"/>
        <end position="20"/>
    </location>
</feature>
<sequence length="71" mass="8327">MDCRRVAWHGGGTSQNERPTDFSIPTRYFRIWVVQVLTHLMEVGNGETTDFWQLPSEVKSVCCYTTYKIQR</sequence>
<dbReference type="AlphaFoldDB" id="A0A0C3PHG3"/>
<evidence type="ECO:0000313" key="2">
    <source>
        <dbReference type="EMBL" id="KIO13475.1"/>
    </source>
</evidence>
<protein>
    <submittedName>
        <fullName evidence="2">Uncharacterized protein</fullName>
    </submittedName>
</protein>
<organism evidence="2 3">
    <name type="scientific">Pisolithus tinctorius Marx 270</name>
    <dbReference type="NCBI Taxonomy" id="870435"/>
    <lineage>
        <taxon>Eukaryota</taxon>
        <taxon>Fungi</taxon>
        <taxon>Dikarya</taxon>
        <taxon>Basidiomycota</taxon>
        <taxon>Agaricomycotina</taxon>
        <taxon>Agaricomycetes</taxon>
        <taxon>Agaricomycetidae</taxon>
        <taxon>Boletales</taxon>
        <taxon>Sclerodermatineae</taxon>
        <taxon>Pisolithaceae</taxon>
        <taxon>Pisolithus</taxon>
    </lineage>
</organism>
<accession>A0A0C3PHG3</accession>
<name>A0A0C3PHG3_PISTI</name>
<dbReference type="Proteomes" id="UP000054217">
    <property type="component" value="Unassembled WGS sequence"/>
</dbReference>
<dbReference type="EMBL" id="KN831946">
    <property type="protein sequence ID" value="KIO13475.1"/>
    <property type="molecule type" value="Genomic_DNA"/>
</dbReference>
<gene>
    <name evidence="2" type="ORF">M404DRAFT_580285</name>
</gene>
<dbReference type="InParanoid" id="A0A0C3PHG3"/>
<keyword evidence="3" id="KW-1185">Reference proteome</keyword>
<reference evidence="2 3" key="1">
    <citation type="submission" date="2014-04" db="EMBL/GenBank/DDBJ databases">
        <authorList>
            <consortium name="DOE Joint Genome Institute"/>
            <person name="Kuo A."/>
            <person name="Kohler A."/>
            <person name="Costa M.D."/>
            <person name="Nagy L.G."/>
            <person name="Floudas D."/>
            <person name="Copeland A."/>
            <person name="Barry K.W."/>
            <person name="Cichocki N."/>
            <person name="Veneault-Fourrey C."/>
            <person name="LaButti K."/>
            <person name="Lindquist E.A."/>
            <person name="Lipzen A."/>
            <person name="Lundell T."/>
            <person name="Morin E."/>
            <person name="Murat C."/>
            <person name="Sun H."/>
            <person name="Tunlid A."/>
            <person name="Henrissat B."/>
            <person name="Grigoriev I.V."/>
            <person name="Hibbett D.S."/>
            <person name="Martin F."/>
            <person name="Nordberg H.P."/>
            <person name="Cantor M.N."/>
            <person name="Hua S.X."/>
        </authorList>
    </citation>
    <scope>NUCLEOTIDE SEQUENCE [LARGE SCALE GENOMIC DNA]</scope>
    <source>
        <strain evidence="2 3">Marx 270</strain>
    </source>
</reference>
<dbReference type="HOGENOM" id="CLU_2741064_0_0_1"/>
<reference evidence="3" key="2">
    <citation type="submission" date="2015-01" db="EMBL/GenBank/DDBJ databases">
        <title>Evolutionary Origins and Diversification of the Mycorrhizal Mutualists.</title>
        <authorList>
            <consortium name="DOE Joint Genome Institute"/>
            <consortium name="Mycorrhizal Genomics Consortium"/>
            <person name="Kohler A."/>
            <person name="Kuo A."/>
            <person name="Nagy L.G."/>
            <person name="Floudas D."/>
            <person name="Copeland A."/>
            <person name="Barry K.W."/>
            <person name="Cichocki N."/>
            <person name="Veneault-Fourrey C."/>
            <person name="LaButti K."/>
            <person name="Lindquist E.A."/>
            <person name="Lipzen A."/>
            <person name="Lundell T."/>
            <person name="Morin E."/>
            <person name="Murat C."/>
            <person name="Riley R."/>
            <person name="Ohm R."/>
            <person name="Sun H."/>
            <person name="Tunlid A."/>
            <person name="Henrissat B."/>
            <person name="Grigoriev I.V."/>
            <person name="Hibbett D.S."/>
            <person name="Martin F."/>
        </authorList>
    </citation>
    <scope>NUCLEOTIDE SEQUENCE [LARGE SCALE GENOMIC DNA]</scope>
    <source>
        <strain evidence="3">Marx 270</strain>
    </source>
</reference>